<dbReference type="AlphaFoldDB" id="A0A4U8Z7N3"/>
<geneLocation type="plasmid" evidence="1 2">
    <name>3</name>
</geneLocation>
<evidence type="ECO:0000313" key="1">
    <source>
        <dbReference type="EMBL" id="VFU17612.1"/>
    </source>
</evidence>
<protein>
    <submittedName>
        <fullName evidence="1">Uncharacterized protein</fullName>
    </submittedName>
</protein>
<accession>A0A4U8Z7N3</accession>
<dbReference type="KEGG" id="mtun:MTUNDRAET4_0151.2"/>
<name>A0A4U8Z7N3_METTU</name>
<organism evidence="1 2">
    <name type="scientific">Methylocella tundrae</name>
    <dbReference type="NCBI Taxonomy" id="227605"/>
    <lineage>
        <taxon>Bacteria</taxon>
        <taxon>Pseudomonadati</taxon>
        <taxon>Pseudomonadota</taxon>
        <taxon>Alphaproteobacteria</taxon>
        <taxon>Hyphomicrobiales</taxon>
        <taxon>Beijerinckiaceae</taxon>
        <taxon>Methylocella</taxon>
    </lineage>
</organism>
<sequence>MNSYLAAMRNYALFEGRAARSEFWCFSVRDSVFHGASIVDA</sequence>
<proteinExistence type="predicted"/>
<reference evidence="1 2" key="1">
    <citation type="submission" date="2019-03" db="EMBL/GenBank/DDBJ databases">
        <authorList>
            <person name="Kox A.R. M."/>
        </authorList>
    </citation>
    <scope>NUCLEOTIDE SEQUENCE [LARGE SCALE GENOMIC DNA]</scope>
    <source>
        <strain evidence="1">MTUNDRAET4 annotated genome</strain>
        <plasmid evidence="2">3</plasmid>
    </source>
</reference>
<gene>
    <name evidence="1" type="ORF">MTUNDRAET4_0151</name>
</gene>
<evidence type="ECO:0000313" key="2">
    <source>
        <dbReference type="Proteomes" id="UP000294360"/>
    </source>
</evidence>
<dbReference type="Proteomes" id="UP000294360">
    <property type="component" value="Plasmid 3"/>
</dbReference>
<keyword evidence="1" id="KW-0614">Plasmid</keyword>
<dbReference type="EMBL" id="LR536452">
    <property type="protein sequence ID" value="VFU17612.1"/>
    <property type="molecule type" value="Genomic_DNA"/>
</dbReference>